<dbReference type="AlphaFoldDB" id="A0A2T2NR44"/>
<feature type="region of interest" description="Disordered" evidence="1">
    <location>
        <begin position="47"/>
        <end position="68"/>
    </location>
</feature>
<sequence length="118" mass="12916">MYTRRNTLIHRRRTRQAPLKLIPKRQANPSPGSVAPRFAHAALGSLMNAHGPSHHKSSHGLPQPRGPRCTRITATHSLVLMLFPGFLPATSSPVRKALSASTIPVSTVPRTTTVLQYK</sequence>
<name>A0A2T2NR44_CORCC</name>
<evidence type="ECO:0000313" key="2">
    <source>
        <dbReference type="EMBL" id="PSN67884.1"/>
    </source>
</evidence>
<keyword evidence="3" id="KW-1185">Reference proteome</keyword>
<dbReference type="Proteomes" id="UP000240883">
    <property type="component" value="Unassembled WGS sequence"/>
</dbReference>
<dbReference type="EMBL" id="KZ678134">
    <property type="protein sequence ID" value="PSN67884.1"/>
    <property type="molecule type" value="Genomic_DNA"/>
</dbReference>
<protein>
    <submittedName>
        <fullName evidence="2">Uncharacterized protein</fullName>
    </submittedName>
</protein>
<organism evidence="2 3">
    <name type="scientific">Corynespora cassiicola Philippines</name>
    <dbReference type="NCBI Taxonomy" id="1448308"/>
    <lineage>
        <taxon>Eukaryota</taxon>
        <taxon>Fungi</taxon>
        <taxon>Dikarya</taxon>
        <taxon>Ascomycota</taxon>
        <taxon>Pezizomycotina</taxon>
        <taxon>Dothideomycetes</taxon>
        <taxon>Pleosporomycetidae</taxon>
        <taxon>Pleosporales</taxon>
        <taxon>Corynesporascaceae</taxon>
        <taxon>Corynespora</taxon>
    </lineage>
</organism>
<gene>
    <name evidence="2" type="ORF">BS50DRAFT_351199</name>
</gene>
<accession>A0A2T2NR44</accession>
<evidence type="ECO:0000256" key="1">
    <source>
        <dbReference type="SAM" id="MobiDB-lite"/>
    </source>
</evidence>
<evidence type="ECO:0000313" key="3">
    <source>
        <dbReference type="Proteomes" id="UP000240883"/>
    </source>
</evidence>
<reference evidence="2 3" key="1">
    <citation type="journal article" date="2018" name="Front. Microbiol.">
        <title>Genome-Wide Analysis of Corynespora cassiicola Leaf Fall Disease Putative Effectors.</title>
        <authorList>
            <person name="Lopez D."/>
            <person name="Ribeiro S."/>
            <person name="Label P."/>
            <person name="Fumanal B."/>
            <person name="Venisse J.S."/>
            <person name="Kohler A."/>
            <person name="de Oliveira R.R."/>
            <person name="Labutti K."/>
            <person name="Lipzen A."/>
            <person name="Lail K."/>
            <person name="Bauer D."/>
            <person name="Ohm R.A."/>
            <person name="Barry K.W."/>
            <person name="Spatafora J."/>
            <person name="Grigoriev I.V."/>
            <person name="Martin F.M."/>
            <person name="Pujade-Renaud V."/>
        </authorList>
    </citation>
    <scope>NUCLEOTIDE SEQUENCE [LARGE SCALE GENOMIC DNA]</scope>
    <source>
        <strain evidence="2 3">Philippines</strain>
    </source>
</reference>
<proteinExistence type="predicted"/>